<evidence type="ECO:0000313" key="3">
    <source>
        <dbReference type="EMBL" id="QHT26447.1"/>
    </source>
</evidence>
<dbReference type="GO" id="GO:0016780">
    <property type="term" value="F:phosphotransferase activity, for other substituted phosphate groups"/>
    <property type="evidence" value="ECO:0007669"/>
    <property type="project" value="InterPro"/>
</dbReference>
<feature type="transmembrane region" description="Helical" evidence="2">
    <location>
        <begin position="174"/>
        <end position="195"/>
    </location>
</feature>
<organism evidence="3">
    <name type="scientific">viral metagenome</name>
    <dbReference type="NCBI Taxonomy" id="1070528"/>
    <lineage>
        <taxon>unclassified sequences</taxon>
        <taxon>metagenomes</taxon>
        <taxon>organismal metagenomes</taxon>
    </lineage>
</organism>
<keyword evidence="2" id="KW-1133">Transmembrane helix</keyword>
<feature type="transmembrane region" description="Helical" evidence="2">
    <location>
        <begin position="42"/>
        <end position="70"/>
    </location>
</feature>
<reference evidence="3" key="1">
    <citation type="journal article" date="2020" name="Nature">
        <title>Giant virus diversity and host interactions through global metagenomics.</title>
        <authorList>
            <person name="Schulz F."/>
            <person name="Roux S."/>
            <person name="Paez-Espino D."/>
            <person name="Jungbluth S."/>
            <person name="Walsh D.A."/>
            <person name="Denef V.J."/>
            <person name="McMahon K.D."/>
            <person name="Konstantinidis K.T."/>
            <person name="Eloe-Fadrosh E.A."/>
            <person name="Kyrpides N.C."/>
            <person name="Woyke T."/>
        </authorList>
    </citation>
    <scope>NUCLEOTIDE SEQUENCE</scope>
    <source>
        <strain evidence="3">GVMAG-M-3300023179-27</strain>
    </source>
</reference>
<evidence type="ECO:0008006" key="4">
    <source>
        <dbReference type="Google" id="ProtNLM"/>
    </source>
</evidence>
<proteinExistence type="predicted"/>
<dbReference type="InterPro" id="IPR000462">
    <property type="entry name" value="CDP-OH_P_trans"/>
</dbReference>
<dbReference type="GO" id="GO:0008654">
    <property type="term" value="P:phospholipid biosynthetic process"/>
    <property type="evidence" value="ECO:0007669"/>
    <property type="project" value="InterPro"/>
</dbReference>
<keyword evidence="2" id="KW-0812">Transmembrane</keyword>
<keyword evidence="1" id="KW-0808">Transferase</keyword>
<name>A0A6C0EB95_9ZZZZ</name>
<accession>A0A6C0EB95</accession>
<dbReference type="Pfam" id="PF01066">
    <property type="entry name" value="CDP-OH_P_transf"/>
    <property type="match status" value="1"/>
</dbReference>
<feature type="transmembrane region" description="Helical" evidence="2">
    <location>
        <begin position="119"/>
        <end position="139"/>
    </location>
</feature>
<evidence type="ECO:0000256" key="2">
    <source>
        <dbReference type="SAM" id="Phobius"/>
    </source>
</evidence>
<sequence length="198" mass="23090">MRKLPSEYENMFDNTFIDMADKLSPMFKNIGMTPNKITTLSLIVHLVGIYYLMLNKTYVAATLFVMAYFFDCMDGHFARKYKMTSKFGDYFDHISDIIKIILLYATLYNIDKNKFSKMFPFVIFLSVLIGVHMGCQEIYHEKKTEDTSMHSESLHLTKSMCPADKSNVEEYLPFTKIFGCGTYNIAIAFLIIYFYDKN</sequence>
<dbReference type="EMBL" id="MN739790">
    <property type="protein sequence ID" value="QHT26447.1"/>
    <property type="molecule type" value="Genomic_DNA"/>
</dbReference>
<dbReference type="PROSITE" id="PS00379">
    <property type="entry name" value="CDP_ALCOHOL_P_TRANSF"/>
    <property type="match status" value="1"/>
</dbReference>
<dbReference type="InterPro" id="IPR043130">
    <property type="entry name" value="CDP-OH_PTrfase_TM_dom"/>
</dbReference>
<dbReference type="Gene3D" id="1.20.120.1760">
    <property type="match status" value="1"/>
</dbReference>
<dbReference type="InterPro" id="IPR048254">
    <property type="entry name" value="CDP_ALCOHOL_P_TRANSF_CS"/>
</dbReference>
<evidence type="ECO:0000256" key="1">
    <source>
        <dbReference type="ARBA" id="ARBA00022679"/>
    </source>
</evidence>
<protein>
    <recommendedName>
        <fullName evidence="4">CDP-alcohol phosphatidyltransferase</fullName>
    </recommendedName>
</protein>
<dbReference type="AlphaFoldDB" id="A0A6C0EB95"/>
<keyword evidence="2" id="KW-0472">Membrane</keyword>
<dbReference type="GO" id="GO:0016020">
    <property type="term" value="C:membrane"/>
    <property type="evidence" value="ECO:0007669"/>
    <property type="project" value="InterPro"/>
</dbReference>